<gene>
    <name evidence="14" type="ORF">B9Z65_8647</name>
</gene>
<organism evidence="14 15">
    <name type="scientific">Elsinoe australis</name>
    <dbReference type="NCBI Taxonomy" id="40998"/>
    <lineage>
        <taxon>Eukaryota</taxon>
        <taxon>Fungi</taxon>
        <taxon>Dikarya</taxon>
        <taxon>Ascomycota</taxon>
        <taxon>Pezizomycotina</taxon>
        <taxon>Dothideomycetes</taxon>
        <taxon>Dothideomycetidae</taxon>
        <taxon>Myriangiales</taxon>
        <taxon>Elsinoaceae</taxon>
        <taxon>Elsinoe</taxon>
    </lineage>
</organism>
<keyword evidence="7 12" id="KW-0472">Membrane</keyword>
<dbReference type="PIRSF" id="PIRSF016302">
    <property type="entry name" value="Man_a_manosd"/>
    <property type="match status" value="1"/>
</dbReference>
<dbReference type="SUPFAM" id="SSF48208">
    <property type="entry name" value="Six-hairpin glycosidases"/>
    <property type="match status" value="1"/>
</dbReference>
<evidence type="ECO:0000313" key="14">
    <source>
        <dbReference type="EMBL" id="PSK34321.1"/>
    </source>
</evidence>
<keyword evidence="5 13" id="KW-0732">Signal</keyword>
<keyword evidence="12" id="KW-1133">Transmembrane helix</keyword>
<dbReference type="InterPro" id="IPR014480">
    <property type="entry name" value="Mannan-1_6-alpha_mannosidase"/>
</dbReference>
<name>A0A2P7YEC8_9PEZI</name>
<evidence type="ECO:0000256" key="10">
    <source>
        <dbReference type="PIRNR" id="PIRNR016302"/>
    </source>
</evidence>
<evidence type="ECO:0000256" key="8">
    <source>
        <dbReference type="ARBA" id="ARBA00023180"/>
    </source>
</evidence>
<dbReference type="Gene3D" id="1.50.10.20">
    <property type="match status" value="1"/>
</dbReference>
<comment type="catalytic activity">
    <reaction evidence="1 10">
        <text>Random hydrolysis of (1-&gt;6)-alpha-D-mannosidic linkages in unbranched (1-&gt;6)-mannans.</text>
        <dbReference type="EC" id="3.2.1.101"/>
    </reaction>
</comment>
<evidence type="ECO:0000256" key="4">
    <source>
        <dbReference type="ARBA" id="ARBA00012350"/>
    </source>
</evidence>
<keyword evidence="8" id="KW-0325">Glycoprotein</keyword>
<dbReference type="GO" id="GO:0008496">
    <property type="term" value="F:mannan endo-1,6-alpha-mannosidase activity"/>
    <property type="evidence" value="ECO:0007669"/>
    <property type="project" value="UniProtKB-UniRule"/>
</dbReference>
<dbReference type="PANTHER" id="PTHR12145">
    <property type="entry name" value="MANNAN ENDO-1,6-ALPHA-MANNOSIDASE DCW1"/>
    <property type="match status" value="1"/>
</dbReference>
<dbReference type="FunFam" id="1.50.10.20:FF:000006">
    <property type="entry name" value="Mannan endo-1,6-alpha-mannosidase"/>
    <property type="match status" value="1"/>
</dbReference>
<keyword evidence="15" id="KW-1185">Reference proteome</keyword>
<protein>
    <recommendedName>
        <fullName evidence="4 10">Mannan endo-1,6-alpha-mannosidase</fullName>
        <ecNumber evidence="4 10">3.2.1.101</ecNumber>
    </recommendedName>
</protein>
<sequence length="453" mass="49279">MKFSGGLAGAACTALLAAQSVAGIELNTNDQESVKRAASTAAYKMMTFYPGNKTGGIPGLLGDPYYWWEAGAMFGSLIDYYYYTGDTSYNAVVTEGLLWQTSPTRDFMPENQTRSLGNDDQGFWGLAAMSAAEVNFPNPPSDQPQWLALAQAVFNSQANRWNTESCGGGLKWQIFTFNNGYNYKNTISNGCFFNIAARLGAYTGNKTYNDWAEKTWEWSQSVGLISPQYQFFDGTDDTKNCSELNRIQWSYNAGVFMYGAAMMYNQTESDVWKDRVQQTWDASKVFFTGTNNQIMYEVACEPSANCNVDQQSFKAYLARWMAASLKVAPFLRDQMMPYLIASANAAAQSCVGGTDGITCGTRWDASGWDGLYGVGQQMSALETIQSTLIDSAPGPLSNTTGGTSQGDNTAGSGGDRDPSQPDRPITTGDRAGAGIITFLILVGLLGGAWWMIA</sequence>
<feature type="compositionally biased region" description="Polar residues" evidence="11">
    <location>
        <begin position="396"/>
        <end position="410"/>
    </location>
</feature>
<accession>A0A2P7YEC8</accession>
<reference evidence="14 15" key="1">
    <citation type="submission" date="2017-05" db="EMBL/GenBank/DDBJ databases">
        <title>Draft genome sequence of Elsinoe australis.</title>
        <authorList>
            <person name="Cheng Q."/>
        </authorList>
    </citation>
    <scope>NUCLEOTIDE SEQUENCE [LARGE SCALE GENOMIC DNA]</scope>
    <source>
        <strain evidence="14 15">NL1</strain>
    </source>
</reference>
<evidence type="ECO:0000313" key="15">
    <source>
        <dbReference type="Proteomes" id="UP000243723"/>
    </source>
</evidence>
<dbReference type="EMBL" id="NHZQ01000447">
    <property type="protein sequence ID" value="PSK34321.1"/>
    <property type="molecule type" value="Genomic_DNA"/>
</dbReference>
<evidence type="ECO:0000256" key="11">
    <source>
        <dbReference type="SAM" id="MobiDB-lite"/>
    </source>
</evidence>
<dbReference type="OrthoDB" id="4187847at2759"/>
<dbReference type="GO" id="GO:0009272">
    <property type="term" value="P:fungal-type cell wall biogenesis"/>
    <property type="evidence" value="ECO:0007669"/>
    <property type="project" value="TreeGrafter"/>
</dbReference>
<evidence type="ECO:0000256" key="12">
    <source>
        <dbReference type="SAM" id="Phobius"/>
    </source>
</evidence>
<feature type="transmembrane region" description="Helical" evidence="12">
    <location>
        <begin position="431"/>
        <end position="452"/>
    </location>
</feature>
<keyword evidence="9 10" id="KW-0326">Glycosidase</keyword>
<evidence type="ECO:0000256" key="7">
    <source>
        <dbReference type="ARBA" id="ARBA00023136"/>
    </source>
</evidence>
<proteinExistence type="inferred from homology"/>
<comment type="similarity">
    <text evidence="3 10">Belongs to the glycosyl hydrolase 76 family.</text>
</comment>
<keyword evidence="12" id="KW-0812">Transmembrane</keyword>
<feature type="chain" id="PRO_5015172197" description="Mannan endo-1,6-alpha-mannosidase" evidence="13">
    <location>
        <begin position="24"/>
        <end position="453"/>
    </location>
</feature>
<comment type="subcellular location">
    <subcellularLocation>
        <location evidence="2">Endomembrane system</location>
    </subcellularLocation>
</comment>
<dbReference type="STRING" id="40998.A0A2P7YEC8"/>
<dbReference type="InterPro" id="IPR008928">
    <property type="entry name" value="6-hairpin_glycosidase_sf"/>
</dbReference>
<dbReference type="Proteomes" id="UP000243723">
    <property type="component" value="Unassembled WGS sequence"/>
</dbReference>
<feature type="region of interest" description="Disordered" evidence="11">
    <location>
        <begin position="392"/>
        <end position="428"/>
    </location>
</feature>
<keyword evidence="6 10" id="KW-0378">Hydrolase</keyword>
<dbReference type="InterPro" id="IPR005198">
    <property type="entry name" value="Glyco_hydro_76"/>
</dbReference>
<evidence type="ECO:0000256" key="3">
    <source>
        <dbReference type="ARBA" id="ARBA00009699"/>
    </source>
</evidence>
<evidence type="ECO:0000256" key="5">
    <source>
        <dbReference type="ARBA" id="ARBA00022729"/>
    </source>
</evidence>
<dbReference type="Pfam" id="PF03663">
    <property type="entry name" value="Glyco_hydro_76"/>
    <property type="match status" value="1"/>
</dbReference>
<dbReference type="GO" id="GO:0012505">
    <property type="term" value="C:endomembrane system"/>
    <property type="evidence" value="ECO:0007669"/>
    <property type="project" value="UniProtKB-SubCell"/>
</dbReference>
<evidence type="ECO:0000256" key="13">
    <source>
        <dbReference type="SAM" id="SignalP"/>
    </source>
</evidence>
<dbReference type="AlphaFoldDB" id="A0A2P7YEC8"/>
<comment type="caution">
    <text evidence="14">The sequence shown here is derived from an EMBL/GenBank/DDBJ whole genome shotgun (WGS) entry which is preliminary data.</text>
</comment>
<evidence type="ECO:0000256" key="9">
    <source>
        <dbReference type="ARBA" id="ARBA00023295"/>
    </source>
</evidence>
<dbReference type="PANTHER" id="PTHR12145:SF36">
    <property type="entry name" value="MANNAN ENDO-1,6-ALPHA-MANNOSIDASE DCW1"/>
    <property type="match status" value="1"/>
</dbReference>
<feature type="signal peptide" evidence="13">
    <location>
        <begin position="1"/>
        <end position="23"/>
    </location>
</feature>
<evidence type="ECO:0000256" key="2">
    <source>
        <dbReference type="ARBA" id="ARBA00004308"/>
    </source>
</evidence>
<dbReference type="GO" id="GO:0016052">
    <property type="term" value="P:carbohydrate catabolic process"/>
    <property type="evidence" value="ECO:0007669"/>
    <property type="project" value="InterPro"/>
</dbReference>
<dbReference type="EC" id="3.2.1.101" evidence="4 10"/>
<evidence type="ECO:0000256" key="1">
    <source>
        <dbReference type="ARBA" id="ARBA00001452"/>
    </source>
</evidence>
<evidence type="ECO:0000256" key="6">
    <source>
        <dbReference type="ARBA" id="ARBA00022801"/>
    </source>
</evidence>